<reference evidence="1 2" key="1">
    <citation type="journal article" date="2019" name="Nat. Plants">
        <title>Genome sequencing of Musa balbisiana reveals subgenome evolution and function divergence in polyploid bananas.</title>
        <authorList>
            <person name="Yao X."/>
        </authorList>
    </citation>
    <scope>NUCLEOTIDE SEQUENCE [LARGE SCALE GENOMIC DNA]</scope>
    <source>
        <strain evidence="2">cv. DH-PKW</strain>
        <tissue evidence="1">Leaves</tissue>
    </source>
</reference>
<name>A0A4S8JCV3_MUSBA</name>
<comment type="caution">
    <text evidence="1">The sequence shown here is derived from an EMBL/GenBank/DDBJ whole genome shotgun (WGS) entry which is preliminary data.</text>
</comment>
<accession>A0A4S8JCV3</accession>
<sequence length="147" mass="16808">MCSLLRFRDDTVKTKAQKLKVVGGDDRKFLFPESSSGRKLSSLKLALSRFGDVAWIWQTTLADPRYISRLDVDWGQVSSTLEDIDCAREGNLRIGLLNFNLSEVRSWQQTLPPHAELSSVHLDHADTNLTWELLYPEWIDEEEESGV</sequence>
<organism evidence="1 2">
    <name type="scientific">Musa balbisiana</name>
    <name type="common">Banana</name>
    <dbReference type="NCBI Taxonomy" id="52838"/>
    <lineage>
        <taxon>Eukaryota</taxon>
        <taxon>Viridiplantae</taxon>
        <taxon>Streptophyta</taxon>
        <taxon>Embryophyta</taxon>
        <taxon>Tracheophyta</taxon>
        <taxon>Spermatophyta</taxon>
        <taxon>Magnoliopsida</taxon>
        <taxon>Liliopsida</taxon>
        <taxon>Zingiberales</taxon>
        <taxon>Musaceae</taxon>
        <taxon>Musa</taxon>
    </lineage>
</organism>
<dbReference type="Proteomes" id="UP000317650">
    <property type="component" value="Chromosome 7"/>
</dbReference>
<dbReference type="STRING" id="52838.A0A4S8JCV3"/>
<dbReference type="EMBL" id="PYDT01000005">
    <property type="protein sequence ID" value="THU59628.1"/>
    <property type="molecule type" value="Genomic_DNA"/>
</dbReference>
<proteinExistence type="predicted"/>
<keyword evidence="2" id="KW-1185">Reference proteome</keyword>
<gene>
    <name evidence="1" type="ORF">C4D60_Mb07t04080</name>
</gene>
<evidence type="ECO:0000313" key="2">
    <source>
        <dbReference type="Proteomes" id="UP000317650"/>
    </source>
</evidence>
<dbReference type="AlphaFoldDB" id="A0A4S8JCV3"/>
<evidence type="ECO:0000313" key="1">
    <source>
        <dbReference type="EMBL" id="THU59628.1"/>
    </source>
</evidence>
<protein>
    <submittedName>
        <fullName evidence="1">Uncharacterized protein</fullName>
    </submittedName>
</protein>